<dbReference type="Gene3D" id="1.10.260.40">
    <property type="entry name" value="lambda repressor-like DNA-binding domains"/>
    <property type="match status" value="1"/>
</dbReference>
<dbReference type="Proteomes" id="UP000441586">
    <property type="component" value="Unassembled WGS sequence"/>
</dbReference>
<dbReference type="RefSeq" id="WP_158981878.1">
    <property type="nucleotide sequence ID" value="NZ_WSFO01000040.1"/>
</dbReference>
<organism evidence="2 3">
    <name type="scientific">Parasedimentitalea maritima</name>
    <dbReference type="NCBI Taxonomy" id="2578117"/>
    <lineage>
        <taxon>Bacteria</taxon>
        <taxon>Pseudomonadati</taxon>
        <taxon>Pseudomonadota</taxon>
        <taxon>Alphaproteobacteria</taxon>
        <taxon>Rhodobacterales</taxon>
        <taxon>Paracoccaceae</taxon>
        <taxon>Parasedimentitalea</taxon>
    </lineage>
</organism>
<dbReference type="SUPFAM" id="SSF51306">
    <property type="entry name" value="LexA/Signal peptidase"/>
    <property type="match status" value="1"/>
</dbReference>
<dbReference type="SUPFAM" id="SSF47413">
    <property type="entry name" value="lambda repressor-like DNA-binding domains"/>
    <property type="match status" value="1"/>
</dbReference>
<reference evidence="2 3" key="1">
    <citation type="submission" date="2019-12" db="EMBL/GenBank/DDBJ databases">
        <authorList>
            <person name="Zhang Y.-J."/>
        </authorList>
    </citation>
    <scope>NUCLEOTIDE SEQUENCE [LARGE SCALE GENOMIC DNA]</scope>
    <source>
        <strain evidence="2 3">H18S-6</strain>
    </source>
</reference>
<dbReference type="InterPro" id="IPR015927">
    <property type="entry name" value="Peptidase_S24_S26A/B/C"/>
</dbReference>
<dbReference type="Pfam" id="PF01381">
    <property type="entry name" value="HTH_3"/>
    <property type="match status" value="1"/>
</dbReference>
<dbReference type="CDD" id="cd06529">
    <property type="entry name" value="S24_LexA-like"/>
    <property type="match status" value="1"/>
</dbReference>
<dbReference type="CDD" id="cd00093">
    <property type="entry name" value="HTH_XRE"/>
    <property type="match status" value="1"/>
</dbReference>
<protein>
    <submittedName>
        <fullName evidence="2">Helix-turn-helix domain-containing protein</fullName>
    </submittedName>
</protein>
<evidence type="ECO:0000259" key="1">
    <source>
        <dbReference type="PROSITE" id="PS50943"/>
    </source>
</evidence>
<gene>
    <name evidence="2" type="ORF">GP644_23515</name>
</gene>
<evidence type="ECO:0000313" key="2">
    <source>
        <dbReference type="EMBL" id="KAE9624222.1"/>
    </source>
</evidence>
<dbReference type="InterPro" id="IPR036286">
    <property type="entry name" value="LexA/Signal_pep-like_sf"/>
</dbReference>
<dbReference type="GO" id="GO:0003677">
    <property type="term" value="F:DNA binding"/>
    <property type="evidence" value="ECO:0007669"/>
    <property type="project" value="InterPro"/>
</dbReference>
<evidence type="ECO:0000313" key="3">
    <source>
        <dbReference type="Proteomes" id="UP000441586"/>
    </source>
</evidence>
<dbReference type="PROSITE" id="PS50943">
    <property type="entry name" value="HTH_CROC1"/>
    <property type="match status" value="1"/>
</dbReference>
<dbReference type="EMBL" id="WSFO01000040">
    <property type="protein sequence ID" value="KAE9624222.1"/>
    <property type="molecule type" value="Genomic_DNA"/>
</dbReference>
<accession>A0A6A4R696</accession>
<dbReference type="InterPro" id="IPR010982">
    <property type="entry name" value="Lambda_DNA-bd_dom_sf"/>
</dbReference>
<dbReference type="AlphaFoldDB" id="A0A6A4R696"/>
<sequence>MKIGHAIRRIRHAQGRTLQQLCDAAGNGIQTGYLSRIERDELAPSVYVAAAIAKALGTTLDSLIAESEGRVEAGGMPSASRLLVPILPWESAHQFVEERDYTNLPTPEGWVTPPMESHLGYFALRLRDDSMQALDGLSWSRGGIIIVDLSRDPEPDDYVVVADQGGKGAPLFRQMTSDGRDLFLRPRNPQYPMRQVDDNWAALGVVIGQVIDLTQEG</sequence>
<proteinExistence type="predicted"/>
<name>A0A6A4R696_9RHOB</name>
<dbReference type="Pfam" id="PF00717">
    <property type="entry name" value="Peptidase_S24"/>
    <property type="match status" value="1"/>
</dbReference>
<dbReference type="SMART" id="SM00530">
    <property type="entry name" value="HTH_XRE"/>
    <property type="match status" value="1"/>
</dbReference>
<dbReference type="Gene3D" id="2.10.109.10">
    <property type="entry name" value="Umud Fragment, subunit A"/>
    <property type="match status" value="1"/>
</dbReference>
<comment type="caution">
    <text evidence="2">The sequence shown here is derived from an EMBL/GenBank/DDBJ whole genome shotgun (WGS) entry which is preliminary data.</text>
</comment>
<feature type="domain" description="HTH cro/C1-type" evidence="1">
    <location>
        <begin position="7"/>
        <end position="63"/>
    </location>
</feature>
<dbReference type="InterPro" id="IPR001387">
    <property type="entry name" value="Cro/C1-type_HTH"/>
</dbReference>
<dbReference type="InterPro" id="IPR039418">
    <property type="entry name" value="LexA-like"/>
</dbReference>